<dbReference type="Proteomes" id="UP001150581">
    <property type="component" value="Unassembled WGS sequence"/>
</dbReference>
<name>A0ACC1IFD7_9FUNG</name>
<protein>
    <submittedName>
        <fullName evidence="1">Lysophospholipid acyltransferase</fullName>
    </submittedName>
</protein>
<reference evidence="1" key="1">
    <citation type="submission" date="2022-07" db="EMBL/GenBank/DDBJ databases">
        <title>Phylogenomic reconstructions and comparative analyses of Kickxellomycotina fungi.</title>
        <authorList>
            <person name="Reynolds N.K."/>
            <person name="Stajich J.E."/>
            <person name="Barry K."/>
            <person name="Grigoriev I.V."/>
            <person name="Crous P."/>
            <person name="Smith M.E."/>
        </authorList>
    </citation>
    <scope>NUCLEOTIDE SEQUENCE</scope>
    <source>
        <strain evidence="1">Benny 63K</strain>
    </source>
</reference>
<gene>
    <name evidence="1" type="primary">ale1_2</name>
    <name evidence="1" type="ORF">LPJ66_006561</name>
</gene>
<sequence length="468" mass="52145">MQVLNQFLERISTAYLGGIPVDRVATVLAVLLSYALAHLFRLIPAKQTQSRHLFSIVATLFLFGIVQGQFAGLVHLFAGALGLYAVIQALRNNPRMPVVVFVLAMAHMSYSQIRRQLYETGGTTDLDYTGAQMVFVIKVTSLAFCIRDGREKAERLSAYQKKNAIQGVPGLLEYIGYVFFFPGFAVGPAFEMATYRQMVAFDGMSTERKRLNRRAYGTLLVGLLCLAVFVKYSVEYNYVNMALPAFSHLGIVGRTLRLFVSGVVTRAAYYTAWKMSEGACILTGLGFDGYAAKTGEALWMDISNVHILDVELGTSMKQLIDGWNIGTNTWLRHHVYLRIIKPGEGSSTMATLLTFLVSALWHGFYPGYYLTFVFAALAASAARTLRRNLHKPALKYSTVHGLYIKKLYDCVGWALSKYTLDFVATPFMALTLSLSLDIWRYNYFLLPLGIVFVHVAFNVLGAGRFLSA</sequence>
<evidence type="ECO:0000313" key="2">
    <source>
        <dbReference type="Proteomes" id="UP001150581"/>
    </source>
</evidence>
<accession>A0ACC1IFD7</accession>
<keyword evidence="2" id="KW-1185">Reference proteome</keyword>
<proteinExistence type="predicted"/>
<evidence type="ECO:0000313" key="1">
    <source>
        <dbReference type="EMBL" id="KAJ1892073.1"/>
    </source>
</evidence>
<keyword evidence="1" id="KW-0808">Transferase</keyword>
<dbReference type="EMBL" id="JANBPG010001054">
    <property type="protein sequence ID" value="KAJ1892073.1"/>
    <property type="molecule type" value="Genomic_DNA"/>
</dbReference>
<organism evidence="1 2">
    <name type="scientific">Kickxella alabastrina</name>
    <dbReference type="NCBI Taxonomy" id="61397"/>
    <lineage>
        <taxon>Eukaryota</taxon>
        <taxon>Fungi</taxon>
        <taxon>Fungi incertae sedis</taxon>
        <taxon>Zoopagomycota</taxon>
        <taxon>Kickxellomycotina</taxon>
        <taxon>Kickxellomycetes</taxon>
        <taxon>Kickxellales</taxon>
        <taxon>Kickxellaceae</taxon>
        <taxon>Kickxella</taxon>
    </lineage>
</organism>
<comment type="caution">
    <text evidence="1">The sequence shown here is derived from an EMBL/GenBank/DDBJ whole genome shotgun (WGS) entry which is preliminary data.</text>
</comment>
<keyword evidence="1" id="KW-0012">Acyltransferase</keyword>